<dbReference type="RefSeq" id="WP_188631558.1">
    <property type="nucleotide sequence ID" value="NZ_BMNQ01000004.1"/>
</dbReference>
<evidence type="ECO:0008006" key="3">
    <source>
        <dbReference type="Google" id="ProtNLM"/>
    </source>
</evidence>
<dbReference type="Proteomes" id="UP000658382">
    <property type="component" value="Unassembled WGS sequence"/>
</dbReference>
<comment type="caution">
    <text evidence="1">The sequence shown here is derived from an EMBL/GenBank/DDBJ whole genome shotgun (WGS) entry which is preliminary data.</text>
</comment>
<reference evidence="1" key="1">
    <citation type="journal article" date="2014" name="Int. J. Syst. Evol. Microbiol.">
        <title>Complete genome sequence of Corynebacterium casei LMG S-19264T (=DSM 44701T), isolated from a smear-ripened cheese.</title>
        <authorList>
            <consortium name="US DOE Joint Genome Institute (JGI-PGF)"/>
            <person name="Walter F."/>
            <person name="Albersmeier A."/>
            <person name="Kalinowski J."/>
            <person name="Ruckert C."/>
        </authorList>
    </citation>
    <scope>NUCLEOTIDE SEQUENCE</scope>
    <source>
        <strain evidence="1">JCM 12580</strain>
    </source>
</reference>
<dbReference type="AlphaFoldDB" id="A0A917PNS8"/>
<name>A0A917PNS8_9BACI</name>
<organism evidence="1 2">
    <name type="scientific">Lentibacillus kapialis</name>
    <dbReference type="NCBI Taxonomy" id="340214"/>
    <lineage>
        <taxon>Bacteria</taxon>
        <taxon>Bacillati</taxon>
        <taxon>Bacillota</taxon>
        <taxon>Bacilli</taxon>
        <taxon>Bacillales</taxon>
        <taxon>Bacillaceae</taxon>
        <taxon>Lentibacillus</taxon>
    </lineage>
</organism>
<proteinExistence type="predicted"/>
<keyword evidence="2" id="KW-1185">Reference proteome</keyword>
<dbReference type="EMBL" id="BMNQ01000004">
    <property type="protein sequence ID" value="GGJ86059.1"/>
    <property type="molecule type" value="Genomic_DNA"/>
</dbReference>
<protein>
    <recommendedName>
        <fullName evidence="3">DUF1492 domain-containing protein</fullName>
    </recommendedName>
</protein>
<reference evidence="1" key="2">
    <citation type="submission" date="2020-09" db="EMBL/GenBank/DDBJ databases">
        <authorList>
            <person name="Sun Q."/>
            <person name="Ohkuma M."/>
        </authorList>
    </citation>
    <scope>NUCLEOTIDE SEQUENCE</scope>
    <source>
        <strain evidence="1">JCM 12580</strain>
    </source>
</reference>
<accession>A0A917PNS8</accession>
<gene>
    <name evidence="1" type="ORF">GCM10007063_05710</name>
</gene>
<sequence length="144" mass="17271">MQIMKSYSDLIIEIELVKDQVEFTKREIEYWTGVDMDKEQGIPLDSKGTHKYGLNASLYQTDKKINSYHQLKDRLKHLEYAKVRMDILMEKLSGIDYKIAYKRIVEHKTHQEIADELMYTHQYIREKWARIKTYTQHTENIAKA</sequence>
<evidence type="ECO:0000313" key="2">
    <source>
        <dbReference type="Proteomes" id="UP000658382"/>
    </source>
</evidence>
<evidence type="ECO:0000313" key="1">
    <source>
        <dbReference type="EMBL" id="GGJ86059.1"/>
    </source>
</evidence>